<dbReference type="PANTHER" id="PTHR28532">
    <property type="entry name" value="GEO13458P1"/>
    <property type="match status" value="1"/>
</dbReference>
<evidence type="ECO:0000259" key="2">
    <source>
        <dbReference type="Pfam" id="PF09811"/>
    </source>
</evidence>
<name>A0A1A0H7Y8_9ASCO</name>
<dbReference type="Pfam" id="PF09811">
    <property type="entry name" value="Yae1_N"/>
    <property type="match status" value="1"/>
</dbReference>
<dbReference type="Proteomes" id="UP000092555">
    <property type="component" value="Unassembled WGS sequence"/>
</dbReference>
<dbReference type="GeneID" id="30031889"/>
<feature type="domain" description="Essential protein Yae1 N-terminal" evidence="2">
    <location>
        <begin position="20"/>
        <end position="58"/>
    </location>
</feature>
<evidence type="ECO:0000313" key="3">
    <source>
        <dbReference type="EMBL" id="OBA20214.1"/>
    </source>
</evidence>
<gene>
    <name evidence="3" type="ORF">METBIDRAFT_78668</name>
</gene>
<evidence type="ECO:0000313" key="4">
    <source>
        <dbReference type="Proteomes" id="UP000092555"/>
    </source>
</evidence>
<protein>
    <submittedName>
        <fullName evidence="3">DUF1715-domain-containing protein</fullName>
    </submittedName>
</protein>
<dbReference type="PANTHER" id="PTHR28532:SF1">
    <property type="entry name" value="ORAL CANCER OVEREXPRESSED 1"/>
    <property type="match status" value="1"/>
</dbReference>
<proteinExistence type="inferred from homology"/>
<sequence length="143" mass="15956">MTDFSLDDVLNLEDGYYEKGFHEGHEHSAKEQFMEGKVYGLQTGFQRFLIVGYLHGLLEEWSQEKSPALAVHLKQLSTYLAAISMSNDDQAVVQYEKSVTSARNKARVIAAITKTGEKLSALDALIKSVGGNLLVSEDLNEMW</sequence>
<comment type="similarity">
    <text evidence="1">Belongs to the LTO1 family.</text>
</comment>
<dbReference type="InterPro" id="IPR052436">
    <property type="entry name" value="LTO1_adapter"/>
</dbReference>
<reference evidence="3 4" key="1">
    <citation type="submission" date="2016-05" db="EMBL/GenBank/DDBJ databases">
        <title>Comparative genomics of biotechnologically important yeasts.</title>
        <authorList>
            <consortium name="DOE Joint Genome Institute"/>
            <person name="Riley R."/>
            <person name="Haridas S."/>
            <person name="Wolfe K.H."/>
            <person name="Lopes M.R."/>
            <person name="Hittinger C.T."/>
            <person name="Goker M."/>
            <person name="Salamov A."/>
            <person name="Wisecaver J."/>
            <person name="Long T.M."/>
            <person name="Aerts A.L."/>
            <person name="Barry K."/>
            <person name="Choi C."/>
            <person name="Clum A."/>
            <person name="Coughlan A.Y."/>
            <person name="Deshpande S."/>
            <person name="Douglass A.P."/>
            <person name="Hanson S.J."/>
            <person name="Klenk H.-P."/>
            <person name="LaButti K."/>
            <person name="Lapidus A."/>
            <person name="Lindquist E."/>
            <person name="Lipzen A."/>
            <person name="Meier-kolthoff J.P."/>
            <person name="Ohm R.A."/>
            <person name="Otillar R.P."/>
            <person name="Pangilinan J."/>
            <person name="Peng Y."/>
            <person name="Rokas A."/>
            <person name="Rosa C.A."/>
            <person name="Scheuner C."/>
            <person name="Sibirny A.A."/>
            <person name="Slot J.C."/>
            <person name="Stielow J.B."/>
            <person name="Sun H."/>
            <person name="Kurtzman C.P."/>
            <person name="Blackwell M."/>
            <person name="Grigoriev I.V."/>
            <person name="Jeffries T.W."/>
        </authorList>
    </citation>
    <scope>NUCLEOTIDE SEQUENCE [LARGE SCALE GENOMIC DNA]</scope>
    <source>
        <strain evidence="3 4">NRRL YB-4993</strain>
    </source>
</reference>
<dbReference type="AlphaFoldDB" id="A0A1A0H7Y8"/>
<evidence type="ECO:0000256" key="1">
    <source>
        <dbReference type="ARBA" id="ARBA00038090"/>
    </source>
</evidence>
<accession>A0A1A0H7Y8</accession>
<dbReference type="RefSeq" id="XP_018710736.1">
    <property type="nucleotide sequence ID" value="XM_018858913.1"/>
</dbReference>
<organism evidence="3 4">
    <name type="scientific">Metschnikowia bicuspidata var. bicuspidata NRRL YB-4993</name>
    <dbReference type="NCBI Taxonomy" id="869754"/>
    <lineage>
        <taxon>Eukaryota</taxon>
        <taxon>Fungi</taxon>
        <taxon>Dikarya</taxon>
        <taxon>Ascomycota</taxon>
        <taxon>Saccharomycotina</taxon>
        <taxon>Pichiomycetes</taxon>
        <taxon>Metschnikowiaceae</taxon>
        <taxon>Metschnikowia</taxon>
    </lineage>
</organism>
<dbReference type="STRING" id="869754.A0A1A0H7Y8"/>
<dbReference type="InterPro" id="IPR019191">
    <property type="entry name" value="Essential_protein_Yae1_N"/>
</dbReference>
<dbReference type="EMBL" id="LXTC01000004">
    <property type="protein sequence ID" value="OBA20214.1"/>
    <property type="molecule type" value="Genomic_DNA"/>
</dbReference>
<dbReference type="OrthoDB" id="48036at2759"/>
<keyword evidence="4" id="KW-1185">Reference proteome</keyword>
<comment type="caution">
    <text evidence="3">The sequence shown here is derived from an EMBL/GenBank/DDBJ whole genome shotgun (WGS) entry which is preliminary data.</text>
</comment>